<dbReference type="PANTHER" id="PTHR48488:SF1">
    <property type="entry name" value="INTERLEUKIN-22"/>
    <property type="match status" value="1"/>
</dbReference>
<accession>A0A3B3R0V9</accession>
<organism evidence="2 3">
    <name type="scientific">Paramormyrops kingsleyae</name>
    <dbReference type="NCBI Taxonomy" id="1676925"/>
    <lineage>
        <taxon>Eukaryota</taxon>
        <taxon>Metazoa</taxon>
        <taxon>Chordata</taxon>
        <taxon>Craniata</taxon>
        <taxon>Vertebrata</taxon>
        <taxon>Euteleostomi</taxon>
        <taxon>Actinopterygii</taxon>
        <taxon>Neopterygii</taxon>
        <taxon>Teleostei</taxon>
        <taxon>Osteoglossocephala</taxon>
        <taxon>Osteoglossomorpha</taxon>
        <taxon>Osteoglossiformes</taxon>
        <taxon>Mormyridae</taxon>
        <taxon>Paramormyrops</taxon>
    </lineage>
</organism>
<dbReference type="InterPro" id="IPR009079">
    <property type="entry name" value="4_helix_cytokine-like_core"/>
</dbReference>
<dbReference type="RefSeq" id="XP_072566480.1">
    <property type="nucleotide sequence ID" value="XM_072710379.1"/>
</dbReference>
<dbReference type="Proteomes" id="UP000261540">
    <property type="component" value="Unplaced"/>
</dbReference>
<dbReference type="SUPFAM" id="SSF47266">
    <property type="entry name" value="4-helical cytokines"/>
    <property type="match status" value="1"/>
</dbReference>
<keyword evidence="1" id="KW-0732">Signal</keyword>
<evidence type="ECO:0008006" key="4">
    <source>
        <dbReference type="Google" id="ProtNLM"/>
    </source>
</evidence>
<dbReference type="GeneTree" id="ENSGT01000000215532"/>
<evidence type="ECO:0000313" key="2">
    <source>
        <dbReference type="Ensembl" id="ENSPKIP00000011819.1"/>
    </source>
</evidence>
<reference evidence="2" key="1">
    <citation type="submission" date="2025-08" db="UniProtKB">
        <authorList>
            <consortium name="Ensembl"/>
        </authorList>
    </citation>
    <scope>IDENTIFICATION</scope>
</reference>
<proteinExistence type="predicted"/>
<dbReference type="PRINTS" id="PR01936">
    <property type="entry name" value="INTRLEUKIN22"/>
</dbReference>
<keyword evidence="3" id="KW-1185">Reference proteome</keyword>
<dbReference type="GO" id="GO:0005576">
    <property type="term" value="C:extracellular region"/>
    <property type="evidence" value="ECO:0007669"/>
    <property type="project" value="InterPro"/>
</dbReference>
<dbReference type="Ensembl" id="ENSPKIT00000023771.1">
    <property type="protein sequence ID" value="ENSPKIP00000011819.1"/>
    <property type="gene ID" value="ENSPKIG00000018762.1"/>
</dbReference>
<dbReference type="GeneID" id="140588377"/>
<evidence type="ECO:0000256" key="1">
    <source>
        <dbReference type="SAM" id="SignalP"/>
    </source>
</evidence>
<dbReference type="Pfam" id="PF14565">
    <property type="entry name" value="IL22"/>
    <property type="match status" value="1"/>
</dbReference>
<name>A0A3B3R0V9_9TELE</name>
<reference evidence="2" key="2">
    <citation type="submission" date="2025-09" db="UniProtKB">
        <authorList>
            <consortium name="Ensembl"/>
        </authorList>
    </citation>
    <scope>IDENTIFICATION</scope>
</reference>
<dbReference type="STRING" id="1676925.ENSPKIP00000011819"/>
<dbReference type="InterPro" id="IPR020453">
    <property type="entry name" value="IL-22"/>
</dbReference>
<dbReference type="AlphaFoldDB" id="A0A3B3R0V9"/>
<protein>
    <recommendedName>
        <fullName evidence="4">Interleukin 22</fullName>
    </recommendedName>
</protein>
<feature type="signal peptide" evidence="1">
    <location>
        <begin position="1"/>
        <end position="20"/>
    </location>
</feature>
<dbReference type="PANTHER" id="PTHR48488">
    <property type="entry name" value="INTERLEUKIN-22"/>
    <property type="match status" value="1"/>
</dbReference>
<feature type="chain" id="PRO_5017194873" description="Interleukin 22" evidence="1">
    <location>
        <begin position="21"/>
        <end position="166"/>
    </location>
</feature>
<evidence type="ECO:0000313" key="3">
    <source>
        <dbReference type="Proteomes" id="UP000261540"/>
    </source>
</evidence>
<sequence length="166" mass="19000">MKCIFLIALIVLCGLRKDTAAGVPRHRDRSSARSPPLGNQHTMQHVQKLAQAAQEFDEEANIRLIPKFQHTKNMNLYVCCLHANILDFYLWNILTTENNYPSLEKVRTDLGRVSRDLSEQGCSIMHVDNHEYSRKFKEGFHKLGKTAVNKAIGEIDILFDSLNIFC</sequence>
<dbReference type="Gene3D" id="1.20.1250.10">
    <property type="match status" value="1"/>
</dbReference>